<dbReference type="NCBIfam" id="NF001750">
    <property type="entry name" value="PRK00476.1"/>
    <property type="match status" value="1"/>
</dbReference>
<comment type="subunit">
    <text evidence="7">Homodimer.</text>
</comment>
<keyword evidence="7" id="KW-0963">Cytoplasm</keyword>
<dbReference type="InterPro" id="IPR004364">
    <property type="entry name" value="Aa-tRNA-synt_II"/>
</dbReference>
<feature type="binding site" evidence="7">
    <location>
        <position position="179"/>
    </location>
    <ligand>
        <name>L-aspartate</name>
        <dbReference type="ChEBI" id="CHEBI:29991"/>
    </ligand>
</feature>
<reference evidence="9 10" key="1">
    <citation type="journal article" date="2019" name="ISME J.">
        <title>Insights into ecological role of a new deltaproteobacterial order Candidatus Acidulodesulfobacterales by metagenomics and metatranscriptomics.</title>
        <authorList>
            <person name="Tan S."/>
            <person name="Liu J."/>
            <person name="Fang Y."/>
            <person name="Hedlund B.P."/>
            <person name="Lian Z.H."/>
            <person name="Huang L.Y."/>
            <person name="Li J.T."/>
            <person name="Huang L.N."/>
            <person name="Li W.J."/>
            <person name="Jiang H.C."/>
            <person name="Dong H.L."/>
            <person name="Shu W.S."/>
        </authorList>
    </citation>
    <scope>NUCLEOTIDE SEQUENCE [LARGE SCALE GENOMIC DNA]</scope>
    <source>
        <strain evidence="9">AP2</strain>
    </source>
</reference>
<dbReference type="GO" id="GO:0005737">
    <property type="term" value="C:cytoplasm"/>
    <property type="evidence" value="ECO:0007669"/>
    <property type="project" value="UniProtKB-SubCell"/>
</dbReference>
<dbReference type="SUPFAM" id="SSF50249">
    <property type="entry name" value="Nucleic acid-binding proteins"/>
    <property type="match status" value="1"/>
</dbReference>
<dbReference type="AlphaFoldDB" id="A0A519BG81"/>
<dbReference type="InterPro" id="IPR047089">
    <property type="entry name" value="Asp-tRNA-ligase_1_N"/>
</dbReference>
<evidence type="ECO:0000256" key="6">
    <source>
        <dbReference type="ARBA" id="ARBA00023146"/>
    </source>
</evidence>
<dbReference type="SUPFAM" id="SSF55261">
    <property type="entry name" value="GAD domain-like"/>
    <property type="match status" value="1"/>
</dbReference>
<evidence type="ECO:0000256" key="7">
    <source>
        <dbReference type="HAMAP-Rule" id="MF_00044"/>
    </source>
</evidence>
<dbReference type="InterPro" id="IPR006195">
    <property type="entry name" value="aa-tRNA-synth_II"/>
</dbReference>
<sequence>METGKLKRTLSGEINESCTGAEFNLKGWVMHYRDHGGLIFIDLRDYAGIIQIVFDETVSNESFNTAKKIKNEYVISVTGKVRIRPEGTENENLETGKIEIEAKDIEILNECEVLPFQIEEESDTNELLRLKYRYLDLRRKKMKDNLVFRSKFNFLIREFLNKNGFFDIETPFLTKSTPEGSRDFLVPSRLNNGNFYALPQSPQLFKQILMVSGFEKYYQIVRCFRDEDLRADRQPEFTQLDMEMSFIEQRDIMSLAEEMFAFIFDKLLNIKINLPIKIMDYDDAMEIYGSDKPDTRFAMQLNTISDIFKNSSLNVFKDCLSKKGVIKAICFKNGADLLSRKDIDELLTVVKDFGGKGLAWTKVAAAEEKSKSDKCSAHNAESIYIQKCRLEGGIAKFITEEEGNILIDRLKAENGDIIFYQADAKKIADMVLGRLRLYLAKKYNLISDNKFNFLWVINFPLFEYSEEEKKIVAIHHPFTAPNAEDIELLDANPLIAKSQSYDLVLNGEEIGGGSIRIHKPELQAKIFEILSIKPEDARLKFGFLLDALGFGAPPHGGIAFGIDRVLMLLRNEDSIRDVIAFPKTQKAQCPLSDAPSEVKYEQLRELGIKVIEKDKRI</sequence>
<dbReference type="PANTHER" id="PTHR22594:SF5">
    <property type="entry name" value="ASPARTATE--TRNA LIGASE, MITOCHONDRIAL"/>
    <property type="match status" value="1"/>
</dbReference>
<comment type="caution">
    <text evidence="9">The sequence shown here is derived from an EMBL/GenBank/DDBJ whole genome shotgun (WGS) entry which is preliminary data.</text>
</comment>
<dbReference type="InterPro" id="IPR002312">
    <property type="entry name" value="Asp/Asn-tRNA-synth_IIb"/>
</dbReference>
<evidence type="ECO:0000256" key="3">
    <source>
        <dbReference type="ARBA" id="ARBA00022741"/>
    </source>
</evidence>
<comment type="similarity">
    <text evidence="1 7">Belongs to the class-II aminoacyl-tRNA synthetase family. Type 1 subfamily.</text>
</comment>
<comment type="catalytic activity">
    <reaction evidence="7">
        <text>tRNA(Asx) + L-aspartate + ATP = L-aspartyl-tRNA(Asx) + AMP + diphosphate</text>
        <dbReference type="Rhea" id="RHEA:18349"/>
        <dbReference type="Rhea" id="RHEA-COMP:9710"/>
        <dbReference type="Rhea" id="RHEA-COMP:9711"/>
        <dbReference type="ChEBI" id="CHEBI:29991"/>
        <dbReference type="ChEBI" id="CHEBI:30616"/>
        <dbReference type="ChEBI" id="CHEBI:33019"/>
        <dbReference type="ChEBI" id="CHEBI:78442"/>
        <dbReference type="ChEBI" id="CHEBI:78516"/>
        <dbReference type="ChEBI" id="CHEBI:456215"/>
        <dbReference type="EC" id="6.1.1.23"/>
    </reaction>
</comment>
<feature type="binding site" evidence="7">
    <location>
        <position position="475"/>
    </location>
    <ligand>
        <name>L-aspartate</name>
        <dbReference type="ChEBI" id="CHEBI:29991"/>
    </ligand>
</feature>
<dbReference type="PROSITE" id="PS50862">
    <property type="entry name" value="AA_TRNA_LIGASE_II"/>
    <property type="match status" value="1"/>
</dbReference>
<comment type="subcellular location">
    <subcellularLocation>
        <location evidence="7">Cytoplasm</location>
    </subcellularLocation>
</comment>
<feature type="binding site" evidence="7">
    <location>
        <begin position="225"/>
        <end position="227"/>
    </location>
    <ligand>
        <name>ATP</name>
        <dbReference type="ChEBI" id="CHEBI:30616"/>
    </ligand>
</feature>
<dbReference type="InterPro" id="IPR047090">
    <property type="entry name" value="AspRS_core"/>
</dbReference>
<evidence type="ECO:0000259" key="8">
    <source>
        <dbReference type="PROSITE" id="PS50862"/>
    </source>
</evidence>
<dbReference type="GO" id="GO:0005524">
    <property type="term" value="F:ATP binding"/>
    <property type="evidence" value="ECO:0007669"/>
    <property type="project" value="UniProtKB-UniRule"/>
</dbReference>
<keyword evidence="2 7" id="KW-0436">Ligase</keyword>
<comment type="function">
    <text evidence="7">Aspartyl-tRNA synthetase with relaxed tRNA specificity since it is able to aspartylate not only its cognate tRNA(Asp) but also tRNA(Asn). Reaction proceeds in two steps: L-aspartate is first activated by ATP to form Asp-AMP and then transferred to the acceptor end of tRNA(Asp/Asn).</text>
</comment>
<dbReference type="InterPro" id="IPR012340">
    <property type="entry name" value="NA-bd_OB-fold"/>
</dbReference>
<proteinExistence type="inferred from homology"/>
<protein>
    <recommendedName>
        <fullName evidence="7">Aspartate--tRNA(Asp/Asn) ligase</fullName>
        <ecNumber evidence="7">6.1.1.23</ecNumber>
    </recommendedName>
    <alternativeName>
        <fullName evidence="7">Aspartyl-tRNA synthetase</fullName>
        <shortName evidence="7">AspRS</shortName>
    </alternativeName>
    <alternativeName>
        <fullName evidence="7">Non-discriminating aspartyl-tRNA synthetase</fullName>
        <shortName evidence="7">ND-AspRS</shortName>
    </alternativeName>
</protein>
<dbReference type="GO" id="GO:0003676">
    <property type="term" value="F:nucleic acid binding"/>
    <property type="evidence" value="ECO:0007669"/>
    <property type="project" value="InterPro"/>
</dbReference>
<dbReference type="Pfam" id="PF01336">
    <property type="entry name" value="tRNA_anti-codon"/>
    <property type="match status" value="1"/>
</dbReference>
<feature type="binding site" evidence="7">
    <location>
        <position position="509"/>
    </location>
    <ligand>
        <name>ATP</name>
        <dbReference type="ChEBI" id="CHEBI:30616"/>
    </ligand>
</feature>
<feature type="site" description="Important for tRNA non-discrimination" evidence="7">
    <location>
        <position position="35"/>
    </location>
</feature>
<keyword evidence="5 7" id="KW-0648">Protein biosynthesis</keyword>
<dbReference type="InterPro" id="IPR004115">
    <property type="entry name" value="GAD-like_sf"/>
</dbReference>
<dbReference type="Pfam" id="PF02938">
    <property type="entry name" value="GAD"/>
    <property type="match status" value="1"/>
</dbReference>
<evidence type="ECO:0000256" key="4">
    <source>
        <dbReference type="ARBA" id="ARBA00022840"/>
    </source>
</evidence>
<dbReference type="CDD" id="cd00777">
    <property type="entry name" value="AspRS_core"/>
    <property type="match status" value="1"/>
</dbReference>
<dbReference type="Gene3D" id="2.40.50.140">
    <property type="entry name" value="Nucleic acid-binding proteins"/>
    <property type="match status" value="1"/>
</dbReference>
<feature type="binding site" evidence="7">
    <location>
        <position position="234"/>
    </location>
    <ligand>
        <name>ATP</name>
        <dbReference type="ChEBI" id="CHEBI:30616"/>
    </ligand>
</feature>
<feature type="site" description="Important for tRNA non-discrimination" evidence="7">
    <location>
        <position position="87"/>
    </location>
</feature>
<dbReference type="PANTHER" id="PTHR22594">
    <property type="entry name" value="ASPARTYL/LYSYL-TRNA SYNTHETASE"/>
    <property type="match status" value="1"/>
</dbReference>
<feature type="binding site" evidence="7">
    <location>
        <position position="516"/>
    </location>
    <ligand>
        <name>L-aspartate</name>
        <dbReference type="ChEBI" id="CHEBI:29991"/>
    </ligand>
</feature>
<evidence type="ECO:0000256" key="5">
    <source>
        <dbReference type="ARBA" id="ARBA00022917"/>
    </source>
</evidence>
<feature type="domain" description="Aminoacyl-transfer RNA synthetases class-II family profile" evidence="8">
    <location>
        <begin position="156"/>
        <end position="582"/>
    </location>
</feature>
<dbReference type="InterPro" id="IPR004524">
    <property type="entry name" value="Asp-tRNA-ligase_1"/>
</dbReference>
<dbReference type="CDD" id="cd04317">
    <property type="entry name" value="EcAspRS_like_N"/>
    <property type="match status" value="1"/>
</dbReference>
<dbReference type="GO" id="GO:0004815">
    <property type="term" value="F:aspartate-tRNA ligase activity"/>
    <property type="evidence" value="ECO:0007669"/>
    <property type="project" value="UniProtKB-UniRule"/>
</dbReference>
<dbReference type="NCBIfam" id="TIGR00459">
    <property type="entry name" value="aspS_bact"/>
    <property type="match status" value="1"/>
</dbReference>
<keyword evidence="6 7" id="KW-0030">Aminoacyl-tRNA synthetase</keyword>
<dbReference type="InterPro" id="IPR045864">
    <property type="entry name" value="aa-tRNA-synth_II/BPL/LPL"/>
</dbReference>
<dbReference type="GO" id="GO:0006422">
    <property type="term" value="P:aspartyl-tRNA aminoacylation"/>
    <property type="evidence" value="ECO:0007669"/>
    <property type="project" value="UniProtKB-UniRule"/>
</dbReference>
<organism evidence="9 10">
    <name type="scientific">Acididesulfobacter guangdongensis</name>
    <dbReference type="NCBI Taxonomy" id="2597225"/>
    <lineage>
        <taxon>Bacteria</taxon>
        <taxon>Deltaproteobacteria</taxon>
        <taxon>Candidatus Acidulodesulfobacterales</taxon>
        <taxon>Candidatus Acididesulfobacter</taxon>
    </lineage>
</organism>
<dbReference type="InterPro" id="IPR004365">
    <property type="entry name" value="NA-bd_OB_tRNA"/>
</dbReference>
<evidence type="ECO:0000256" key="1">
    <source>
        <dbReference type="ARBA" id="ARBA00006303"/>
    </source>
</evidence>
<dbReference type="Pfam" id="PF00152">
    <property type="entry name" value="tRNA-synt_2"/>
    <property type="match status" value="1"/>
</dbReference>
<dbReference type="SUPFAM" id="SSF55681">
    <property type="entry name" value="Class II aaRS and biotin synthetases"/>
    <property type="match status" value="1"/>
</dbReference>
<dbReference type="EMBL" id="SGBC01000002">
    <property type="protein sequence ID" value="RZD16264.1"/>
    <property type="molecule type" value="Genomic_DNA"/>
</dbReference>
<dbReference type="EC" id="6.1.1.23" evidence="7"/>
<keyword evidence="3 7" id="KW-0547">Nucleotide-binding</keyword>
<evidence type="ECO:0000256" key="2">
    <source>
        <dbReference type="ARBA" id="ARBA00022598"/>
    </source>
</evidence>
<dbReference type="HAMAP" id="MF_00044">
    <property type="entry name" value="Asp_tRNA_synth_type1"/>
    <property type="match status" value="1"/>
</dbReference>
<feature type="binding site" evidence="7">
    <location>
        <position position="225"/>
    </location>
    <ligand>
        <name>L-aspartate</name>
        <dbReference type="ChEBI" id="CHEBI:29991"/>
    </ligand>
</feature>
<gene>
    <name evidence="7 9" type="primary">aspS</name>
    <name evidence="9" type="ORF">EVJ46_04310</name>
</gene>
<dbReference type="PRINTS" id="PR01042">
    <property type="entry name" value="TRNASYNTHASP"/>
</dbReference>
<dbReference type="Proteomes" id="UP000316562">
    <property type="component" value="Unassembled WGS sequence"/>
</dbReference>
<name>A0A519BG81_ACIG2</name>
<dbReference type="InterPro" id="IPR029351">
    <property type="entry name" value="GAD_dom"/>
</dbReference>
<feature type="binding site" evidence="7">
    <location>
        <begin position="561"/>
        <end position="564"/>
    </location>
    <ligand>
        <name>ATP</name>
        <dbReference type="ChEBI" id="CHEBI:30616"/>
    </ligand>
</feature>
<feature type="region of interest" description="Aspartate" evidence="7">
    <location>
        <begin position="203"/>
        <end position="206"/>
    </location>
</feature>
<evidence type="ECO:0000313" key="9">
    <source>
        <dbReference type="EMBL" id="RZD16264.1"/>
    </source>
</evidence>
<dbReference type="Gene3D" id="3.30.1360.30">
    <property type="entry name" value="GAD-like domain"/>
    <property type="match status" value="1"/>
</dbReference>
<keyword evidence="4 7" id="KW-0067">ATP-binding</keyword>
<evidence type="ECO:0000313" key="10">
    <source>
        <dbReference type="Proteomes" id="UP000316562"/>
    </source>
</evidence>
<dbReference type="GO" id="GO:0050560">
    <property type="term" value="F:aspartate-tRNA(Asn) ligase activity"/>
    <property type="evidence" value="ECO:0007669"/>
    <property type="project" value="UniProtKB-EC"/>
</dbReference>
<accession>A0A519BG81</accession>
<dbReference type="Gene3D" id="3.30.930.10">
    <property type="entry name" value="Bira Bifunctional Protein, Domain 2"/>
    <property type="match status" value="1"/>
</dbReference>